<proteinExistence type="predicted"/>
<gene>
    <name evidence="2" type="ORF">ArsFIN_40350</name>
    <name evidence="3" type="ORF">QE258_19235</name>
</gene>
<reference evidence="2 4" key="1">
    <citation type="submission" date="2019-03" db="EMBL/GenBank/DDBJ databases">
        <title>Long-read sequencing reveals hyperdense prophage content in a complex bacterial symbiont genome.</title>
        <authorList>
            <person name="Frost C.L."/>
            <person name="Siozios S."/>
            <person name="Nadal-Jimenez P."/>
            <person name="Brockhurst M.A."/>
            <person name="King K.C."/>
            <person name="Darby A.C."/>
            <person name="Hurst G.D.D."/>
        </authorList>
    </citation>
    <scope>NUCLEOTIDE SEQUENCE [LARGE SCALE GENOMIC DNA]</scope>
    <source>
        <strain evidence="2 4">FIN</strain>
    </source>
</reference>
<evidence type="ECO:0000256" key="1">
    <source>
        <dbReference type="SAM" id="MobiDB-lite"/>
    </source>
</evidence>
<feature type="compositionally biased region" description="Basic residues" evidence="1">
    <location>
        <begin position="225"/>
        <end position="237"/>
    </location>
</feature>
<dbReference type="EMBL" id="CP038613">
    <property type="protein sequence ID" value="QBY45436.1"/>
    <property type="molecule type" value="Genomic_DNA"/>
</dbReference>
<evidence type="ECO:0000313" key="3">
    <source>
        <dbReference type="EMBL" id="WGM05580.1"/>
    </source>
</evidence>
<name>A0A4P7KZC1_9GAMM</name>
<accession>A0A4P7KZC1</accession>
<dbReference type="GeneID" id="96879139"/>
<evidence type="ECO:0000313" key="2">
    <source>
        <dbReference type="EMBL" id="QBY45436.1"/>
    </source>
</evidence>
<evidence type="ECO:0000313" key="4">
    <source>
        <dbReference type="Proteomes" id="UP000295134"/>
    </source>
</evidence>
<dbReference type="AlphaFoldDB" id="A0A4P7KZC1"/>
<sequence length="384" mass="43114">MRIILIIIFIITCLGYTAFGLANFNGFFSFNRFIGFGACNAISGPLTINGRDIIVQNDTPNGTLLATFTSGSFKTYRCDNNTKNMISGGKLYGEFATLLKGIRVYKTNIPGIGYTLGVQTMCPDMVFPTKGWRDNVNNIDVCWSNKVWNQITHNFEVRIYKIAATASGIVEKKQIGATILAYKETSIWAEENPVFLNSFRVTTINNSNKPNDNKSNDNKLNGNIQHHHQHYHRHYHQHIWPNNNSIDINKDTNNNANNNTNNNINNNANNNTNNNINNNTNNNINNNTNDNTNNNTNDNTNNNTNDNANNNTNDNTNNNTNDNTNNNTNDNTNNNTNDNTNNNTNDNTNNNTNDNTNNNTNDNTNNNTNDNTNNNTNDKINNDL</sequence>
<dbReference type="Proteomes" id="UP001177592">
    <property type="component" value="Chromosome"/>
</dbReference>
<reference evidence="3" key="2">
    <citation type="submission" date="2023-04" db="EMBL/GenBank/DDBJ databases">
        <title>Genome dynamics across the evolutionary transition to endosymbiosis.</title>
        <authorList>
            <person name="Siozios S."/>
            <person name="Nadal-Jimenez P."/>
            <person name="Azagi T."/>
            <person name="Sprong H."/>
            <person name="Frost C.L."/>
            <person name="Parratt S.R."/>
            <person name="Taylor G."/>
            <person name="Brettell L."/>
            <person name="Lew K.C."/>
            <person name="Croft L."/>
            <person name="King K.C."/>
            <person name="Brockhurst M.A."/>
            <person name="Hypsa V."/>
            <person name="Novakova E."/>
            <person name="Darby A.C."/>
            <person name="Hurst G.D.D."/>
        </authorList>
    </citation>
    <scope>NUCLEOTIDE SEQUENCE</scope>
    <source>
        <strain evidence="3">ANv_CAN</strain>
    </source>
</reference>
<dbReference type="KEGG" id="ans:ArsFIN_40350"/>
<evidence type="ECO:0000313" key="5">
    <source>
        <dbReference type="Proteomes" id="UP001177592"/>
    </source>
</evidence>
<dbReference type="Proteomes" id="UP000295134">
    <property type="component" value="Chromosome"/>
</dbReference>
<dbReference type="RefSeq" id="WP_167876712.1">
    <property type="nucleotide sequence ID" value="NZ_CP038613.1"/>
</dbReference>
<feature type="compositionally biased region" description="Low complexity" evidence="1">
    <location>
        <begin position="251"/>
        <end position="384"/>
    </location>
</feature>
<dbReference type="Gene3D" id="2.60.40.3310">
    <property type="match status" value="1"/>
</dbReference>
<keyword evidence="5" id="KW-1185">Reference proteome</keyword>
<organism evidence="2 4">
    <name type="scientific">Arsenophonus nasoniae</name>
    <name type="common">son-killer infecting Nasonia vitripennis</name>
    <dbReference type="NCBI Taxonomy" id="638"/>
    <lineage>
        <taxon>Bacteria</taxon>
        <taxon>Pseudomonadati</taxon>
        <taxon>Pseudomonadota</taxon>
        <taxon>Gammaproteobacteria</taxon>
        <taxon>Enterobacterales</taxon>
        <taxon>Morganellaceae</taxon>
        <taxon>Arsenophonus</taxon>
    </lineage>
</organism>
<protein>
    <submittedName>
        <fullName evidence="2">Pesticidal crystal protein Cry11Bb</fullName>
    </submittedName>
</protein>
<dbReference type="EMBL" id="CP123523">
    <property type="protein sequence ID" value="WGM05580.1"/>
    <property type="molecule type" value="Genomic_DNA"/>
</dbReference>
<feature type="region of interest" description="Disordered" evidence="1">
    <location>
        <begin position="206"/>
        <end position="384"/>
    </location>
</feature>